<evidence type="ECO:0000259" key="3">
    <source>
        <dbReference type="Pfam" id="PF08450"/>
    </source>
</evidence>
<keyword evidence="5" id="KW-1185">Reference proteome</keyword>
<protein>
    <submittedName>
        <fullName evidence="4">Gluconolactonase</fullName>
    </submittedName>
</protein>
<evidence type="ECO:0000256" key="2">
    <source>
        <dbReference type="SAM" id="SignalP"/>
    </source>
</evidence>
<dbReference type="RefSeq" id="WP_238180982.1">
    <property type="nucleotide sequence ID" value="NZ_BPRB01000028.1"/>
</dbReference>
<accession>A0ABQ4TSQ2</accession>
<evidence type="ECO:0000313" key="4">
    <source>
        <dbReference type="EMBL" id="GJE58349.1"/>
    </source>
</evidence>
<dbReference type="PANTHER" id="PTHR47572">
    <property type="entry name" value="LIPOPROTEIN-RELATED"/>
    <property type="match status" value="1"/>
</dbReference>
<evidence type="ECO:0000313" key="5">
    <source>
        <dbReference type="Proteomes" id="UP001055057"/>
    </source>
</evidence>
<feature type="signal peptide" evidence="2">
    <location>
        <begin position="1"/>
        <end position="26"/>
    </location>
</feature>
<organism evidence="4 5">
    <name type="scientific">Methylobacterium trifolii</name>
    <dbReference type="NCBI Taxonomy" id="1003092"/>
    <lineage>
        <taxon>Bacteria</taxon>
        <taxon>Pseudomonadati</taxon>
        <taxon>Pseudomonadota</taxon>
        <taxon>Alphaproteobacteria</taxon>
        <taxon>Hyphomicrobiales</taxon>
        <taxon>Methylobacteriaceae</taxon>
        <taxon>Methylobacterium</taxon>
    </lineage>
</organism>
<reference evidence="4" key="1">
    <citation type="journal article" date="2021" name="Front. Microbiol.">
        <title>Comprehensive Comparative Genomics and Phenotyping of Methylobacterium Species.</title>
        <authorList>
            <person name="Alessa O."/>
            <person name="Ogura Y."/>
            <person name="Fujitani Y."/>
            <person name="Takami H."/>
            <person name="Hayashi T."/>
            <person name="Sahin N."/>
            <person name="Tani A."/>
        </authorList>
    </citation>
    <scope>NUCLEOTIDE SEQUENCE</scope>
    <source>
        <strain evidence="4">DSM 23632</strain>
    </source>
</reference>
<dbReference type="Proteomes" id="UP001055057">
    <property type="component" value="Unassembled WGS sequence"/>
</dbReference>
<dbReference type="SUPFAM" id="SSF63829">
    <property type="entry name" value="Calcium-dependent phosphotriesterase"/>
    <property type="match status" value="1"/>
</dbReference>
<comment type="caution">
    <text evidence="4">The sequence shown here is derived from an EMBL/GenBank/DDBJ whole genome shotgun (WGS) entry which is preliminary data.</text>
</comment>
<reference evidence="4" key="2">
    <citation type="submission" date="2021-08" db="EMBL/GenBank/DDBJ databases">
        <authorList>
            <person name="Tani A."/>
            <person name="Ola A."/>
            <person name="Ogura Y."/>
            <person name="Katsura K."/>
            <person name="Hayashi T."/>
        </authorList>
    </citation>
    <scope>NUCLEOTIDE SEQUENCE</scope>
    <source>
        <strain evidence="4">DSM 23632</strain>
    </source>
</reference>
<sequence length="324" mass="34083">MQTLRRRTILGGVLGLAAVRPGLAQAAEPVVRVDDPRFTAVIDPDARLRTLYGQGRWCEGPCWVAGLGGLVFSDVKGNRIDLLGGDGLVSPLFAPSNNANGNTLDARGRLVTCEHRTRRVVRREADGTVTVLADAYDGKPLNSPNDATLGPDGAIWFTDPVYGITEPEEGIQAEPAQTARRVYRIPEPGRVEAMTDAVDQPNGLAFSPDGRTLYVSESGASLNPEGARMVLAFPLSGGRLGPPRTFAALEAGVPDGLKVDAGGRVYVACLDGVRVFHADGTRLGRIATPGIVGNLAFGGADGRRLFIAAGKAIHAIDLKTATRG</sequence>
<feature type="chain" id="PRO_5045197996" evidence="2">
    <location>
        <begin position="27"/>
        <end position="324"/>
    </location>
</feature>
<keyword evidence="1" id="KW-0378">Hydrolase</keyword>
<dbReference type="InterPro" id="IPR013658">
    <property type="entry name" value="SGL"/>
</dbReference>
<dbReference type="EMBL" id="BPRB01000028">
    <property type="protein sequence ID" value="GJE58349.1"/>
    <property type="molecule type" value="Genomic_DNA"/>
</dbReference>
<dbReference type="PRINTS" id="PR01790">
    <property type="entry name" value="SMP30FAMILY"/>
</dbReference>
<evidence type="ECO:0000256" key="1">
    <source>
        <dbReference type="ARBA" id="ARBA00022801"/>
    </source>
</evidence>
<dbReference type="Pfam" id="PF08450">
    <property type="entry name" value="SGL"/>
    <property type="match status" value="1"/>
</dbReference>
<dbReference type="Gene3D" id="2.120.10.30">
    <property type="entry name" value="TolB, C-terminal domain"/>
    <property type="match status" value="1"/>
</dbReference>
<name>A0ABQ4TSQ2_9HYPH</name>
<gene>
    <name evidence="4" type="primary">gnl_1</name>
    <name evidence="4" type="ORF">MPOCJGCO_0428</name>
</gene>
<dbReference type="InterPro" id="IPR051262">
    <property type="entry name" value="SMP-30/CGR1_Lactonase"/>
</dbReference>
<keyword evidence="2" id="KW-0732">Signal</keyword>
<dbReference type="InterPro" id="IPR005511">
    <property type="entry name" value="SMP-30"/>
</dbReference>
<feature type="domain" description="SMP-30/Gluconolactonase/LRE-like region" evidence="3">
    <location>
        <begin position="57"/>
        <end position="309"/>
    </location>
</feature>
<proteinExistence type="predicted"/>
<dbReference type="PANTHER" id="PTHR47572:SF4">
    <property type="entry name" value="LACTONASE DRP35"/>
    <property type="match status" value="1"/>
</dbReference>
<dbReference type="InterPro" id="IPR011042">
    <property type="entry name" value="6-blade_b-propeller_TolB-like"/>
</dbReference>